<organism evidence="1 2">
    <name type="scientific">Kibdelosporangium philippinense</name>
    <dbReference type="NCBI Taxonomy" id="211113"/>
    <lineage>
        <taxon>Bacteria</taxon>
        <taxon>Bacillati</taxon>
        <taxon>Actinomycetota</taxon>
        <taxon>Actinomycetes</taxon>
        <taxon>Pseudonocardiales</taxon>
        <taxon>Pseudonocardiaceae</taxon>
        <taxon>Kibdelosporangium</taxon>
    </lineage>
</organism>
<dbReference type="Proteomes" id="UP001521150">
    <property type="component" value="Unassembled WGS sequence"/>
</dbReference>
<comment type="caution">
    <text evidence="1">The sequence shown here is derived from an EMBL/GenBank/DDBJ whole genome shotgun (WGS) entry which is preliminary data.</text>
</comment>
<proteinExistence type="predicted"/>
<sequence>MERVQDPVTQWCVLIEETVGMGEGQRWSVSRIRKFDTREDALAAAEQTAREYQPQHPTFAKARDVYQIGVDSWVVCVPGATRQYHFRVSVGKKV</sequence>
<evidence type="ECO:0000313" key="1">
    <source>
        <dbReference type="EMBL" id="MCE7008446.1"/>
    </source>
</evidence>
<keyword evidence="2" id="KW-1185">Reference proteome</keyword>
<reference evidence="1 2" key="1">
    <citation type="submission" date="2021-12" db="EMBL/GenBank/DDBJ databases">
        <title>Genome sequence of Kibdelosporangium philippinense ATCC 49844.</title>
        <authorList>
            <person name="Fedorov E.A."/>
            <person name="Omeragic M."/>
            <person name="Shalygina K.F."/>
            <person name="Maclea K.S."/>
        </authorList>
    </citation>
    <scope>NUCLEOTIDE SEQUENCE [LARGE SCALE GENOMIC DNA]</scope>
    <source>
        <strain evidence="1 2">ATCC 49844</strain>
    </source>
</reference>
<dbReference type="EMBL" id="JAJVCN010000003">
    <property type="protein sequence ID" value="MCE7008446.1"/>
    <property type="molecule type" value="Genomic_DNA"/>
</dbReference>
<accession>A0ABS8ZKW8</accession>
<name>A0ABS8ZKW8_9PSEU</name>
<dbReference type="RefSeq" id="WP_233729947.1">
    <property type="nucleotide sequence ID" value="NZ_JAJVCN010000003.1"/>
</dbReference>
<gene>
    <name evidence="1" type="ORF">LWC34_37375</name>
</gene>
<protein>
    <submittedName>
        <fullName evidence="1">Uncharacterized protein</fullName>
    </submittedName>
</protein>
<evidence type="ECO:0000313" key="2">
    <source>
        <dbReference type="Proteomes" id="UP001521150"/>
    </source>
</evidence>